<evidence type="ECO:0000256" key="1">
    <source>
        <dbReference type="ARBA" id="ARBA00022729"/>
    </source>
</evidence>
<dbReference type="HAMAP" id="MF_01183">
    <property type="entry name" value="Chaperone_SurA"/>
    <property type="match status" value="1"/>
</dbReference>
<keyword evidence="2 7" id="KW-0677">Repeat</keyword>
<comment type="function">
    <text evidence="7">Chaperone involved in the correct folding and assembly of outer membrane proteins. Recognizes specific patterns of aromatic residues and the orientation of their side chains, which are found more frequently in integral outer membrane proteins. May act in both early periplasmic and late outer membrane-associated steps of protein maturation.</text>
</comment>
<evidence type="ECO:0000256" key="7">
    <source>
        <dbReference type="HAMAP-Rule" id="MF_01183"/>
    </source>
</evidence>
<evidence type="ECO:0000256" key="4">
    <source>
        <dbReference type="ARBA" id="ARBA00023110"/>
    </source>
</evidence>
<dbReference type="InterPro" id="IPR023034">
    <property type="entry name" value="PPIase_SurA"/>
</dbReference>
<dbReference type="Gene3D" id="3.10.50.40">
    <property type="match status" value="2"/>
</dbReference>
<evidence type="ECO:0000259" key="9">
    <source>
        <dbReference type="PROSITE" id="PS50198"/>
    </source>
</evidence>
<feature type="domain" description="PpiC" evidence="9">
    <location>
        <begin position="244"/>
        <end position="345"/>
    </location>
</feature>
<dbReference type="PANTHER" id="PTHR47637">
    <property type="entry name" value="CHAPERONE SURA"/>
    <property type="match status" value="1"/>
</dbReference>
<dbReference type="PROSITE" id="PS01096">
    <property type="entry name" value="PPIC_PPIASE_1"/>
    <property type="match status" value="1"/>
</dbReference>
<evidence type="ECO:0000256" key="5">
    <source>
        <dbReference type="ARBA" id="ARBA00023186"/>
    </source>
</evidence>
<dbReference type="GO" id="GO:0043165">
    <property type="term" value="P:Gram-negative-bacterium-type cell outer membrane assembly"/>
    <property type="evidence" value="ECO:0007669"/>
    <property type="project" value="InterPro"/>
</dbReference>
<dbReference type="EC" id="5.2.1.8" evidence="7"/>
<comment type="caution">
    <text evidence="10">The sequence shown here is derived from an EMBL/GenBank/DDBJ whole genome shotgun (WGS) entry which is preliminary data.</text>
</comment>
<accession>A0A059KSI9</accession>
<dbReference type="InterPro" id="IPR023058">
    <property type="entry name" value="PPIase_PpiC_CS"/>
</dbReference>
<feature type="chain" id="PRO_5008980206" description="Chaperone SurA" evidence="7">
    <location>
        <begin position="41"/>
        <end position="501"/>
    </location>
</feature>
<dbReference type="PANTHER" id="PTHR47637:SF1">
    <property type="entry name" value="CHAPERONE SURA"/>
    <property type="match status" value="1"/>
</dbReference>
<proteinExistence type="inferred from homology"/>
<sequence precursor="true">MSEPTFPPSDPRRTAASPWQRRLGVLLATALLCGALPAQAQSGGNTRKPARTPAAPKAAPAPAPVAPAAPAAPVTPAAAAPGAAAAEAVAAPASRRGGDHIVAVVNRELVTNSEVQLRVARIEQEAARSGTRLPDRDTLQREVLDQLIDERAQLSQARESGTRVDEAEIDRALANVAAQNQLSVAQLRERLRAEGMDYARFRETLRDQMLLERVREREVQGRIRIVDADIESWLTEQRQKNGAATEYNAAQILLTLPENATPDQVAQKRQLGVTILQRLRAGEDFAALVREFSDAAKDNGGELGLRRADRLPDLFVDALTPLRAGEVAPQVLRSGAGLHILKLVERRDAALTVTQQRARHILLRPGAGLTQETILRRMAGWKRQVEAGSARFEDLARQHSEDGSAAQGGDLGWAGPGQFVPEFEQALSALSPGGLSDPVVSRFGVHLIQLLERREVRLDVREQRELARNALREQKSEEAYAEWARDVRARAYVELRDPPGP</sequence>
<name>A0A059KSI9_9BURK</name>
<evidence type="ECO:0000256" key="2">
    <source>
        <dbReference type="ARBA" id="ARBA00022737"/>
    </source>
</evidence>
<dbReference type="Pfam" id="PF09312">
    <property type="entry name" value="SurA_N"/>
    <property type="match status" value="1"/>
</dbReference>
<reference evidence="10 11" key="1">
    <citation type="journal article" date="2014" name="FEMS Microbiol. Ecol.">
        <title>Sphaerotilus natans encrusted with nanoball-shaped Fe(III) oxide minerals formed by nitrate-reducing mixotrophic Fe(II) oxidation.</title>
        <authorList>
            <person name="Park S."/>
            <person name="Kim D.H."/>
            <person name="Lee J.H."/>
            <person name="Hur H.G."/>
        </authorList>
    </citation>
    <scope>NUCLEOTIDE SEQUENCE [LARGE SCALE GENOMIC DNA]</scope>
    <source>
        <strain evidence="10 11">DSM 6575</strain>
    </source>
</reference>
<dbReference type="Pfam" id="PF00639">
    <property type="entry name" value="Rotamase"/>
    <property type="match status" value="1"/>
</dbReference>
<keyword evidence="6 7" id="KW-0413">Isomerase</keyword>
<comment type="subcellular location">
    <subcellularLocation>
        <location evidence="7">Periplasm</location>
    </subcellularLocation>
    <text evidence="7">Is capable of associating with the outer membrane.</text>
</comment>
<dbReference type="GO" id="GO:0003755">
    <property type="term" value="F:peptidyl-prolyl cis-trans isomerase activity"/>
    <property type="evidence" value="ECO:0007669"/>
    <property type="project" value="UniProtKB-UniRule"/>
</dbReference>
<dbReference type="InterPro" id="IPR046357">
    <property type="entry name" value="PPIase_dom_sf"/>
</dbReference>
<dbReference type="PATRIC" id="fig|1286631.3.peg.167"/>
<comment type="domain">
    <text evidence="7">The PPIase activity resides only in the second parvulin domain. The N-terminal region and the C-terminal tail are necessary and sufficient for the chaperone activity of SurA. The PPIase activity is dispensable for SurA to function as a chaperone. The N-terminal region and the C-terminal tail are also required for porin recognition.</text>
</comment>
<gene>
    <name evidence="7" type="primary">surA</name>
    <name evidence="10" type="ORF">X805_01710</name>
</gene>
<feature type="region of interest" description="Disordered" evidence="8">
    <location>
        <begin position="39"/>
        <end position="73"/>
    </location>
</feature>
<evidence type="ECO:0000256" key="8">
    <source>
        <dbReference type="SAM" id="MobiDB-lite"/>
    </source>
</evidence>
<dbReference type="AlphaFoldDB" id="A0A059KSI9"/>
<dbReference type="RefSeq" id="WP_081837893.1">
    <property type="nucleotide sequence ID" value="NZ_AZRA01000005.1"/>
</dbReference>
<dbReference type="GO" id="GO:0042277">
    <property type="term" value="F:peptide binding"/>
    <property type="evidence" value="ECO:0007669"/>
    <property type="project" value="InterPro"/>
</dbReference>
<dbReference type="SUPFAM" id="SSF109998">
    <property type="entry name" value="Triger factor/SurA peptide-binding domain-like"/>
    <property type="match status" value="1"/>
</dbReference>
<dbReference type="SUPFAM" id="SSF54534">
    <property type="entry name" value="FKBP-like"/>
    <property type="match status" value="2"/>
</dbReference>
<evidence type="ECO:0000256" key="3">
    <source>
        <dbReference type="ARBA" id="ARBA00022764"/>
    </source>
</evidence>
<evidence type="ECO:0000313" key="11">
    <source>
        <dbReference type="Proteomes" id="UP000026714"/>
    </source>
</evidence>
<evidence type="ECO:0000256" key="6">
    <source>
        <dbReference type="ARBA" id="ARBA00023235"/>
    </source>
</evidence>
<keyword evidence="4 7" id="KW-0697">Rotamase</keyword>
<organism evidence="10 11">
    <name type="scientific">Sphaerotilus natans subsp. natans DSM 6575</name>
    <dbReference type="NCBI Taxonomy" id="1286631"/>
    <lineage>
        <taxon>Bacteria</taxon>
        <taxon>Pseudomonadati</taxon>
        <taxon>Pseudomonadota</taxon>
        <taxon>Betaproteobacteria</taxon>
        <taxon>Burkholderiales</taxon>
        <taxon>Sphaerotilaceae</taxon>
        <taxon>Sphaerotilus</taxon>
    </lineage>
</organism>
<dbReference type="EMBL" id="AZRA01000005">
    <property type="protein sequence ID" value="KDB54189.1"/>
    <property type="molecule type" value="Genomic_DNA"/>
</dbReference>
<keyword evidence="11" id="KW-1185">Reference proteome</keyword>
<dbReference type="InterPro" id="IPR015391">
    <property type="entry name" value="SurA_N"/>
</dbReference>
<dbReference type="STRING" id="34103.SAMN05421778_10283"/>
<dbReference type="Gene3D" id="1.10.4030.10">
    <property type="entry name" value="Porin chaperone SurA, peptide-binding domain"/>
    <property type="match status" value="1"/>
</dbReference>
<evidence type="ECO:0000313" key="10">
    <source>
        <dbReference type="EMBL" id="KDB54189.1"/>
    </source>
</evidence>
<dbReference type="Proteomes" id="UP000026714">
    <property type="component" value="Unassembled WGS sequence"/>
</dbReference>
<dbReference type="GO" id="GO:0051082">
    <property type="term" value="F:unfolded protein binding"/>
    <property type="evidence" value="ECO:0007669"/>
    <property type="project" value="UniProtKB-UniRule"/>
</dbReference>
<dbReference type="InterPro" id="IPR000297">
    <property type="entry name" value="PPIase_PpiC"/>
</dbReference>
<feature type="domain" description="PpiC" evidence="9">
    <location>
        <begin position="353"/>
        <end position="452"/>
    </location>
</feature>
<feature type="signal peptide" evidence="7">
    <location>
        <begin position="1"/>
        <end position="40"/>
    </location>
</feature>
<keyword evidence="1 7" id="KW-0732">Signal</keyword>
<keyword evidence="5 7" id="KW-0143">Chaperone</keyword>
<dbReference type="eggNOG" id="COG0760">
    <property type="taxonomic scope" value="Bacteria"/>
</dbReference>
<keyword evidence="3 7" id="KW-0574">Periplasm</keyword>
<dbReference type="GO" id="GO:0030288">
    <property type="term" value="C:outer membrane-bounded periplasmic space"/>
    <property type="evidence" value="ECO:0007669"/>
    <property type="project" value="InterPro"/>
</dbReference>
<protein>
    <recommendedName>
        <fullName evidence="7">Chaperone SurA</fullName>
    </recommendedName>
    <alternativeName>
        <fullName evidence="7">Peptidyl-prolyl cis-trans isomerase SurA</fullName>
        <shortName evidence="7">PPIase SurA</shortName>
        <ecNumber evidence="7">5.2.1.8</ecNumber>
    </alternativeName>
    <alternativeName>
        <fullName evidence="7">Rotamase SurA</fullName>
    </alternativeName>
</protein>
<dbReference type="GO" id="GO:0006457">
    <property type="term" value="P:protein folding"/>
    <property type="evidence" value="ECO:0007669"/>
    <property type="project" value="UniProtKB-UniRule"/>
</dbReference>
<dbReference type="InterPro" id="IPR027304">
    <property type="entry name" value="Trigger_fact/SurA_dom_sf"/>
</dbReference>
<comment type="catalytic activity">
    <reaction evidence="7">
        <text>[protein]-peptidylproline (omega=180) = [protein]-peptidylproline (omega=0)</text>
        <dbReference type="Rhea" id="RHEA:16237"/>
        <dbReference type="Rhea" id="RHEA-COMP:10747"/>
        <dbReference type="Rhea" id="RHEA-COMP:10748"/>
        <dbReference type="ChEBI" id="CHEBI:83833"/>
        <dbReference type="ChEBI" id="CHEBI:83834"/>
        <dbReference type="EC" id="5.2.1.8"/>
    </reaction>
</comment>
<dbReference type="InterPro" id="IPR050280">
    <property type="entry name" value="OMP_Chaperone_SurA"/>
</dbReference>
<dbReference type="PROSITE" id="PS50198">
    <property type="entry name" value="PPIC_PPIASE_2"/>
    <property type="match status" value="2"/>
</dbReference>
<dbReference type="Pfam" id="PF13616">
    <property type="entry name" value="Rotamase_3"/>
    <property type="match status" value="1"/>
</dbReference>
<dbReference type="GO" id="GO:0050821">
    <property type="term" value="P:protein stabilization"/>
    <property type="evidence" value="ECO:0007669"/>
    <property type="project" value="InterPro"/>
</dbReference>